<dbReference type="InterPro" id="IPR002938">
    <property type="entry name" value="FAD-bd"/>
</dbReference>
<dbReference type="AlphaFoldDB" id="A0A1T3CXV2"/>
<organism evidence="8 9">
    <name type="scientific">Trichoderma guizhouense</name>
    <dbReference type="NCBI Taxonomy" id="1491466"/>
    <lineage>
        <taxon>Eukaryota</taxon>
        <taxon>Fungi</taxon>
        <taxon>Dikarya</taxon>
        <taxon>Ascomycota</taxon>
        <taxon>Pezizomycotina</taxon>
        <taxon>Sordariomycetes</taxon>
        <taxon>Hypocreomycetidae</taxon>
        <taxon>Hypocreales</taxon>
        <taxon>Hypocreaceae</taxon>
        <taxon>Trichoderma</taxon>
    </lineage>
</organism>
<dbReference type="PRINTS" id="PR00420">
    <property type="entry name" value="RNGMNOXGNASE"/>
</dbReference>
<name>A0A1T3CXV2_9HYPO</name>
<feature type="domain" description="FAD-binding" evidence="7">
    <location>
        <begin position="300"/>
        <end position="349"/>
    </location>
</feature>
<comment type="similarity">
    <text evidence="2">Belongs to the paxM FAD-dependent monooxygenase family.</text>
</comment>
<evidence type="ECO:0000256" key="2">
    <source>
        <dbReference type="ARBA" id="ARBA00007992"/>
    </source>
</evidence>
<dbReference type="SUPFAM" id="SSF51905">
    <property type="entry name" value="FAD/NAD(P)-binding domain"/>
    <property type="match status" value="1"/>
</dbReference>
<evidence type="ECO:0000259" key="7">
    <source>
        <dbReference type="Pfam" id="PF01494"/>
    </source>
</evidence>
<evidence type="ECO:0000313" key="8">
    <source>
        <dbReference type="EMBL" id="OPB45930.1"/>
    </source>
</evidence>
<dbReference type="InterPro" id="IPR050562">
    <property type="entry name" value="FAD_mOase_fung"/>
</dbReference>
<evidence type="ECO:0000256" key="6">
    <source>
        <dbReference type="ARBA" id="ARBA00023033"/>
    </source>
</evidence>
<evidence type="ECO:0000256" key="1">
    <source>
        <dbReference type="ARBA" id="ARBA00001974"/>
    </source>
</evidence>
<dbReference type="Proteomes" id="UP000191004">
    <property type="component" value="Unassembled WGS sequence"/>
</dbReference>
<dbReference type="Gene3D" id="3.50.50.60">
    <property type="entry name" value="FAD/NAD(P)-binding domain"/>
    <property type="match status" value="1"/>
</dbReference>
<dbReference type="PANTHER" id="PTHR47356">
    <property type="entry name" value="FAD-DEPENDENT MONOOXYGENASE ASQG-RELATED"/>
    <property type="match status" value="1"/>
</dbReference>
<reference evidence="8 9" key="1">
    <citation type="submission" date="2016-04" db="EMBL/GenBank/DDBJ databases">
        <title>Multiple horizontal gene transfer events from other fungi enriched the ability of the initially mycotrophic fungus Trichoderma (Ascomycota) to feed on dead plant biomass.</title>
        <authorList>
            <person name="Atanasova L."/>
            <person name="Chenthamara K."/>
            <person name="Zhang J."/>
            <person name="Grujic M."/>
            <person name="Henrissat B."/>
            <person name="Kuo A."/>
            <person name="Aertz A."/>
            <person name="Salamov A."/>
            <person name="Lipzen A."/>
            <person name="Labutti K."/>
            <person name="Barry K."/>
            <person name="Miao Y."/>
            <person name="Rahimi M.J."/>
            <person name="Shen Q."/>
            <person name="Grigoriev I.V."/>
            <person name="Kubicek C.P."/>
            <person name="Druzhinina I.S."/>
        </authorList>
    </citation>
    <scope>NUCLEOTIDE SEQUENCE [LARGE SCALE GENOMIC DNA]</scope>
    <source>
        <strain evidence="8 9">NJAU 4742</strain>
    </source>
</reference>
<proteinExistence type="inferred from homology"/>
<keyword evidence="3" id="KW-0285">Flavoprotein</keyword>
<evidence type="ECO:0000256" key="3">
    <source>
        <dbReference type="ARBA" id="ARBA00022630"/>
    </source>
</evidence>
<keyword evidence="6" id="KW-0503">Monooxygenase</keyword>
<evidence type="ECO:0000313" key="9">
    <source>
        <dbReference type="Proteomes" id="UP000191004"/>
    </source>
</evidence>
<accession>A0A1T3CXV2</accession>
<evidence type="ECO:0000256" key="4">
    <source>
        <dbReference type="ARBA" id="ARBA00022827"/>
    </source>
</evidence>
<dbReference type="Pfam" id="PF01494">
    <property type="entry name" value="FAD_binding_3"/>
    <property type="match status" value="2"/>
</dbReference>
<comment type="cofactor">
    <cofactor evidence="1">
        <name>FAD</name>
        <dbReference type="ChEBI" id="CHEBI:57692"/>
    </cofactor>
</comment>
<protein>
    <submittedName>
        <fullName evidence="8">FAD binding domain protein</fullName>
    </submittedName>
</protein>
<dbReference type="GO" id="GO:0004497">
    <property type="term" value="F:monooxygenase activity"/>
    <property type="evidence" value="ECO:0007669"/>
    <property type="project" value="UniProtKB-KW"/>
</dbReference>
<dbReference type="EMBL" id="LVVK01000004">
    <property type="protein sequence ID" value="OPB45930.1"/>
    <property type="molecule type" value="Genomic_DNA"/>
</dbReference>
<gene>
    <name evidence="8" type="ORF">A0O28_0094990</name>
</gene>
<dbReference type="InterPro" id="IPR036188">
    <property type="entry name" value="FAD/NAD-bd_sf"/>
</dbReference>
<sequence>MSPTSFKVIVVGGGPVGLVAAHALSRAGIDFVVLESRPSIVLDAGSNLVINPMGLRVLGQLGLLPAFDAVSSPLAQIERRDHNGKDLGTSQAFVHISENHGRSLRAVSRHDLTAVLYDSLSDESKAKMFANKRVSNISITDDDVTVLCRDGTSYNGSIIVGADGAHSIVRDQMRTLALQASQTSGPEKSQVNEEQPFLTTYRALWIRFPTQGDLHPGDANETHGRDVAVQLFAGEDTTVIGIYERMDKPTRERIRYSTADEEALVGRWGHLPISRGLTIRDAYNARVGDGRGAGMINLEEGVVQHWSHAGRIVLAGDAAHKFTPSTGAGCNNGIVDVVTLSNELATMFRSIGGVHSIPTTAQLSAAFKAYQDTRFDAVIAGCVGSGQVTAMATWQGQLVKFVDRYVISNRTIEKCIYSRAAAGIAKTPVFDYINGEEELNGKVPWTQPMTSSDFAVIN</sequence>
<keyword evidence="5" id="KW-0560">Oxidoreductase</keyword>
<dbReference type="PANTHER" id="PTHR47356:SF2">
    <property type="entry name" value="FAD-BINDING DOMAIN-CONTAINING PROTEIN-RELATED"/>
    <property type="match status" value="1"/>
</dbReference>
<dbReference type="OrthoDB" id="2431938at2759"/>
<dbReference type="GO" id="GO:0071949">
    <property type="term" value="F:FAD binding"/>
    <property type="evidence" value="ECO:0007669"/>
    <property type="project" value="InterPro"/>
</dbReference>
<keyword evidence="4" id="KW-0274">FAD</keyword>
<keyword evidence="9" id="KW-1185">Reference proteome</keyword>
<comment type="caution">
    <text evidence="8">The sequence shown here is derived from an EMBL/GenBank/DDBJ whole genome shotgun (WGS) entry which is preliminary data.</text>
</comment>
<feature type="domain" description="FAD-binding" evidence="7">
    <location>
        <begin position="7"/>
        <end position="184"/>
    </location>
</feature>
<evidence type="ECO:0000256" key="5">
    <source>
        <dbReference type="ARBA" id="ARBA00023002"/>
    </source>
</evidence>